<accession>A0A5J4ZZS8</accession>
<sequence>MDLHQHHSHSHNIATDGVSQRVNSPRFSGPITRRAHSFKRNNNTRNTQNSNTHNNNNTFSTHHEIDLQLSSPRSESVSVDEFESVLEKKHTHHHLTQRVHVKKSIGSVGIDLGLIEKKKLRHWMFLVFCGVCLFIAVLKICANGWFGSAIERIESTKDVTDSSTALLMDQSAHDGYREEKSDGVGGSDVEQSQMMVASGVVGIQNSNADYSGILSKPNSENFTQCIDRPDWSQKARWQRQMGTFS</sequence>
<evidence type="ECO:0000313" key="4">
    <source>
        <dbReference type="Proteomes" id="UP000325577"/>
    </source>
</evidence>
<feature type="compositionally biased region" description="Low complexity" evidence="1">
    <location>
        <begin position="40"/>
        <end position="59"/>
    </location>
</feature>
<keyword evidence="2" id="KW-1133">Transmembrane helix</keyword>
<gene>
    <name evidence="3" type="ORF">F0562_009739</name>
</gene>
<keyword evidence="2" id="KW-0472">Membrane</keyword>
<evidence type="ECO:0000256" key="1">
    <source>
        <dbReference type="SAM" id="MobiDB-lite"/>
    </source>
</evidence>
<dbReference type="EMBL" id="CM018047">
    <property type="protein sequence ID" value="KAA8523316.1"/>
    <property type="molecule type" value="Genomic_DNA"/>
</dbReference>
<feature type="region of interest" description="Disordered" evidence="1">
    <location>
        <begin position="1"/>
        <end position="59"/>
    </location>
</feature>
<feature type="compositionally biased region" description="Polar residues" evidence="1">
    <location>
        <begin position="11"/>
        <end position="26"/>
    </location>
</feature>
<dbReference type="OrthoDB" id="10570020at2759"/>
<dbReference type="AlphaFoldDB" id="A0A5J4ZZS8"/>
<feature type="compositionally biased region" description="Basic residues" evidence="1">
    <location>
        <begin position="1"/>
        <end position="10"/>
    </location>
</feature>
<proteinExistence type="predicted"/>
<keyword evidence="4" id="KW-1185">Reference proteome</keyword>
<name>A0A5J4ZZS8_9ASTE</name>
<dbReference type="Proteomes" id="UP000325577">
    <property type="component" value="Linkage Group LG4"/>
</dbReference>
<reference evidence="3 4" key="1">
    <citation type="submission" date="2019-09" db="EMBL/GenBank/DDBJ databases">
        <title>A chromosome-level genome assembly of the Chinese tupelo Nyssa sinensis.</title>
        <authorList>
            <person name="Yang X."/>
            <person name="Kang M."/>
            <person name="Yang Y."/>
            <person name="Xiong H."/>
            <person name="Wang M."/>
            <person name="Zhang Z."/>
            <person name="Wang Z."/>
            <person name="Wu H."/>
            <person name="Ma T."/>
            <person name="Liu J."/>
            <person name="Xi Z."/>
        </authorList>
    </citation>
    <scope>NUCLEOTIDE SEQUENCE [LARGE SCALE GENOMIC DNA]</scope>
    <source>
        <strain evidence="3">J267</strain>
        <tissue evidence="3">Leaf</tissue>
    </source>
</reference>
<keyword evidence="2" id="KW-0812">Transmembrane</keyword>
<feature type="transmembrane region" description="Helical" evidence="2">
    <location>
        <begin position="123"/>
        <end position="146"/>
    </location>
</feature>
<organism evidence="3 4">
    <name type="scientific">Nyssa sinensis</name>
    <dbReference type="NCBI Taxonomy" id="561372"/>
    <lineage>
        <taxon>Eukaryota</taxon>
        <taxon>Viridiplantae</taxon>
        <taxon>Streptophyta</taxon>
        <taxon>Embryophyta</taxon>
        <taxon>Tracheophyta</taxon>
        <taxon>Spermatophyta</taxon>
        <taxon>Magnoliopsida</taxon>
        <taxon>eudicotyledons</taxon>
        <taxon>Gunneridae</taxon>
        <taxon>Pentapetalae</taxon>
        <taxon>asterids</taxon>
        <taxon>Cornales</taxon>
        <taxon>Nyssaceae</taxon>
        <taxon>Nyssa</taxon>
    </lineage>
</organism>
<evidence type="ECO:0000256" key="2">
    <source>
        <dbReference type="SAM" id="Phobius"/>
    </source>
</evidence>
<evidence type="ECO:0000313" key="3">
    <source>
        <dbReference type="EMBL" id="KAA8523316.1"/>
    </source>
</evidence>
<protein>
    <submittedName>
        <fullName evidence="3">Uncharacterized protein</fullName>
    </submittedName>
</protein>